<evidence type="ECO:0000256" key="4">
    <source>
        <dbReference type="ARBA" id="ARBA00022989"/>
    </source>
</evidence>
<evidence type="ECO:0000256" key="3">
    <source>
        <dbReference type="ARBA" id="ARBA00022692"/>
    </source>
</evidence>
<evidence type="ECO:0000313" key="9">
    <source>
        <dbReference type="Proteomes" id="UP000263268"/>
    </source>
</evidence>
<keyword evidence="4 6" id="KW-1133">Transmembrane helix</keyword>
<dbReference type="AlphaFoldDB" id="A0A3D6BNZ6"/>
<dbReference type="EMBL" id="DPRK01000058">
    <property type="protein sequence ID" value="HCY80718.1"/>
    <property type="molecule type" value="Genomic_DNA"/>
</dbReference>
<evidence type="ECO:0000256" key="5">
    <source>
        <dbReference type="ARBA" id="ARBA00023136"/>
    </source>
</evidence>
<dbReference type="GO" id="GO:0005886">
    <property type="term" value="C:plasma membrane"/>
    <property type="evidence" value="ECO:0007669"/>
    <property type="project" value="UniProtKB-SubCell"/>
</dbReference>
<keyword evidence="3 6" id="KW-0812">Transmembrane</keyword>
<evidence type="ECO:0000259" key="7">
    <source>
        <dbReference type="Pfam" id="PF12823"/>
    </source>
</evidence>
<name>A0A3D6BNZ6_9FLAO</name>
<dbReference type="InterPro" id="IPR023845">
    <property type="entry name" value="DUF3817_TM"/>
</dbReference>
<evidence type="ECO:0000256" key="1">
    <source>
        <dbReference type="ARBA" id="ARBA00004651"/>
    </source>
</evidence>
<reference evidence="8 9" key="1">
    <citation type="journal article" date="2018" name="Nat. Biotechnol.">
        <title>A standardized bacterial taxonomy based on genome phylogeny substantially revises the tree of life.</title>
        <authorList>
            <person name="Parks D.H."/>
            <person name="Chuvochina M."/>
            <person name="Waite D.W."/>
            <person name="Rinke C."/>
            <person name="Skarshewski A."/>
            <person name="Chaumeil P.A."/>
            <person name="Hugenholtz P."/>
        </authorList>
    </citation>
    <scope>NUCLEOTIDE SEQUENCE [LARGE SCALE GENOMIC DNA]</scope>
    <source>
        <strain evidence="8">UBA10227</strain>
    </source>
</reference>
<feature type="non-terminal residue" evidence="8">
    <location>
        <position position="49"/>
    </location>
</feature>
<keyword evidence="2" id="KW-1003">Cell membrane</keyword>
<accession>A0A3D6BNZ6</accession>
<dbReference type="Proteomes" id="UP000263268">
    <property type="component" value="Unassembled WGS sequence"/>
</dbReference>
<evidence type="ECO:0000256" key="6">
    <source>
        <dbReference type="SAM" id="Phobius"/>
    </source>
</evidence>
<keyword evidence="5 6" id="KW-0472">Membrane</keyword>
<comment type="caution">
    <text evidence="8">The sequence shown here is derived from an EMBL/GenBank/DDBJ whole genome shotgun (WGS) entry which is preliminary data.</text>
</comment>
<proteinExistence type="predicted"/>
<dbReference type="Pfam" id="PF12823">
    <property type="entry name" value="DUF3817"/>
    <property type="match status" value="1"/>
</dbReference>
<protein>
    <recommendedName>
        <fullName evidence="7">DUF3817 domain-containing protein</fullName>
    </recommendedName>
</protein>
<organism evidence="8 9">
    <name type="scientific">Xanthomarina gelatinilytica</name>
    <dbReference type="NCBI Taxonomy" id="1137281"/>
    <lineage>
        <taxon>Bacteria</taxon>
        <taxon>Pseudomonadati</taxon>
        <taxon>Bacteroidota</taxon>
        <taxon>Flavobacteriia</taxon>
        <taxon>Flavobacteriales</taxon>
        <taxon>Flavobacteriaceae</taxon>
        <taxon>Xanthomarina</taxon>
    </lineage>
</organism>
<comment type="subcellular location">
    <subcellularLocation>
        <location evidence="1">Cell membrane</location>
        <topology evidence="1">Multi-pass membrane protein</topology>
    </subcellularLocation>
</comment>
<feature type="domain" description="DUF3817" evidence="7">
    <location>
        <begin position="5"/>
        <end position="49"/>
    </location>
</feature>
<evidence type="ECO:0000313" key="8">
    <source>
        <dbReference type="EMBL" id="HCY80718.1"/>
    </source>
</evidence>
<gene>
    <name evidence="8" type="ORF">DHV22_03495</name>
</gene>
<dbReference type="NCBIfam" id="TIGR03954">
    <property type="entry name" value="integ_memb_HG"/>
    <property type="match status" value="1"/>
</dbReference>
<feature type="transmembrane region" description="Helical" evidence="6">
    <location>
        <begin position="7"/>
        <end position="29"/>
    </location>
</feature>
<sequence>MFSLLNIFRLVALLEGISYILLLFIAVPIKYFGNDPQYVKMLGMPHGLL</sequence>
<evidence type="ECO:0000256" key="2">
    <source>
        <dbReference type="ARBA" id="ARBA00022475"/>
    </source>
</evidence>